<name>A0A511YMT2_9FLAO</name>
<sequence length="130" mass="15098">MAVYILNNRKIVDHRGKRADSFSNDRHSIPNFRIAGRDFEDYQETPEAARKKKDDTNRNILKPAPFPEDDLLGTLNMKPVTIRDIYTAPMVQNNIFQNLNGMDRNLITNRTKNNKKNIHNHLLVKALIKT</sequence>
<comment type="caution">
    <text evidence="2">The sequence shown here is derived from an EMBL/GenBank/DDBJ whole genome shotgun (WGS) entry which is preliminary data.</text>
</comment>
<evidence type="ECO:0000256" key="1">
    <source>
        <dbReference type="SAM" id="MobiDB-lite"/>
    </source>
</evidence>
<dbReference type="AlphaFoldDB" id="A0A511YMT2"/>
<organism evidence="2 3">
    <name type="scientific">Chryseobacterium hagamense</name>
    <dbReference type="NCBI Taxonomy" id="395935"/>
    <lineage>
        <taxon>Bacteria</taxon>
        <taxon>Pseudomonadati</taxon>
        <taxon>Bacteroidota</taxon>
        <taxon>Flavobacteriia</taxon>
        <taxon>Flavobacteriales</taxon>
        <taxon>Weeksellaceae</taxon>
        <taxon>Chryseobacterium group</taxon>
        <taxon>Chryseobacterium</taxon>
    </lineage>
</organism>
<feature type="region of interest" description="Disordered" evidence="1">
    <location>
        <begin position="40"/>
        <end position="63"/>
    </location>
</feature>
<dbReference type="RefSeq" id="WP_146941534.1">
    <property type="nucleotide sequence ID" value="NZ_BJYJ01000010.1"/>
</dbReference>
<evidence type="ECO:0000313" key="2">
    <source>
        <dbReference type="EMBL" id="GEN76512.1"/>
    </source>
</evidence>
<accession>A0A511YMT2</accession>
<keyword evidence="3" id="KW-1185">Reference proteome</keyword>
<gene>
    <name evidence="2" type="ORF">CHA01nite_22520</name>
</gene>
<protein>
    <submittedName>
        <fullName evidence="2">Uncharacterized protein</fullName>
    </submittedName>
</protein>
<evidence type="ECO:0000313" key="3">
    <source>
        <dbReference type="Proteomes" id="UP000321863"/>
    </source>
</evidence>
<proteinExistence type="predicted"/>
<feature type="compositionally biased region" description="Basic and acidic residues" evidence="1">
    <location>
        <begin position="47"/>
        <end position="57"/>
    </location>
</feature>
<dbReference type="EMBL" id="BJYJ01000010">
    <property type="protein sequence ID" value="GEN76512.1"/>
    <property type="molecule type" value="Genomic_DNA"/>
</dbReference>
<reference evidence="2 3" key="1">
    <citation type="submission" date="2019-07" db="EMBL/GenBank/DDBJ databases">
        <title>Whole genome shotgun sequence of Chryseobacterium hagamense NBRC 105253.</title>
        <authorList>
            <person name="Hosoyama A."/>
            <person name="Uohara A."/>
            <person name="Ohji S."/>
            <person name="Ichikawa N."/>
        </authorList>
    </citation>
    <scope>NUCLEOTIDE SEQUENCE [LARGE SCALE GENOMIC DNA]</scope>
    <source>
        <strain evidence="2 3">NBRC 105253</strain>
    </source>
</reference>
<dbReference type="OrthoDB" id="9797755at2"/>
<dbReference type="Proteomes" id="UP000321863">
    <property type="component" value="Unassembled WGS sequence"/>
</dbReference>